<dbReference type="GO" id="GO:0016256">
    <property type="term" value="P:N-glycan processing to lysosome"/>
    <property type="evidence" value="ECO:0007669"/>
    <property type="project" value="TreeGrafter"/>
</dbReference>
<dbReference type="Gene3D" id="3.30.300.320">
    <property type="match status" value="1"/>
</dbReference>
<dbReference type="STRING" id="471704.A0A195E2A4"/>
<evidence type="ECO:0000256" key="2">
    <source>
        <dbReference type="ARBA" id="ARBA00022737"/>
    </source>
</evidence>
<dbReference type="Proteomes" id="UP000078492">
    <property type="component" value="Unassembled WGS sequence"/>
</dbReference>
<reference evidence="8 9" key="1">
    <citation type="submission" date="2015-09" db="EMBL/GenBank/DDBJ databases">
        <title>Trachymyrmex cornetzi WGS genome.</title>
        <authorList>
            <person name="Nygaard S."/>
            <person name="Hu H."/>
            <person name="Boomsma J."/>
            <person name="Zhang G."/>
        </authorList>
    </citation>
    <scope>NUCLEOTIDE SEQUENCE [LARGE SCALE GENOMIC DNA]</scope>
    <source>
        <strain evidence="8">Tcor2-1</strain>
        <tissue evidence="8">Whole body</tissue>
    </source>
</reference>
<evidence type="ECO:0000259" key="7">
    <source>
        <dbReference type="Pfam" id="PF26215"/>
    </source>
</evidence>
<dbReference type="Pfam" id="PF26215">
    <property type="entry name" value="HTH_animal"/>
    <property type="match status" value="1"/>
</dbReference>
<dbReference type="GO" id="GO:0003976">
    <property type="term" value="F:UDP-N-acetylglucosamine-lysosomal-enzyme N-acetylglucosaminephosphotransferase activity"/>
    <property type="evidence" value="ECO:0007669"/>
    <property type="project" value="TreeGrafter"/>
</dbReference>
<dbReference type="PANTHER" id="PTHR24045">
    <property type="match status" value="1"/>
</dbReference>
<name>A0A195E2A4_9HYME</name>
<dbReference type="Pfam" id="PF07993">
    <property type="entry name" value="NAD_binding_4"/>
    <property type="match status" value="1"/>
</dbReference>
<organism evidence="8 9">
    <name type="scientific">Trachymyrmex cornetzi</name>
    <dbReference type="NCBI Taxonomy" id="471704"/>
    <lineage>
        <taxon>Eukaryota</taxon>
        <taxon>Metazoa</taxon>
        <taxon>Ecdysozoa</taxon>
        <taxon>Arthropoda</taxon>
        <taxon>Hexapoda</taxon>
        <taxon>Insecta</taxon>
        <taxon>Pterygota</taxon>
        <taxon>Neoptera</taxon>
        <taxon>Endopterygota</taxon>
        <taxon>Hymenoptera</taxon>
        <taxon>Apocrita</taxon>
        <taxon>Aculeata</taxon>
        <taxon>Formicoidea</taxon>
        <taxon>Formicidae</taxon>
        <taxon>Myrmicinae</taxon>
        <taxon>Trachymyrmex</taxon>
    </lineage>
</organism>
<keyword evidence="3" id="KW-1015">Disulfide bond</keyword>
<dbReference type="InterPro" id="IPR036291">
    <property type="entry name" value="NAD(P)-bd_dom_sf"/>
</dbReference>
<dbReference type="InterPro" id="IPR047141">
    <property type="entry name" value="Stealth"/>
</dbReference>
<evidence type="ECO:0000259" key="6">
    <source>
        <dbReference type="Pfam" id="PF07993"/>
    </source>
</evidence>
<evidence type="ECO:0000259" key="5">
    <source>
        <dbReference type="Pfam" id="PF00066"/>
    </source>
</evidence>
<evidence type="ECO:0000256" key="4">
    <source>
        <dbReference type="ARBA" id="ARBA00023180"/>
    </source>
</evidence>
<protein>
    <submittedName>
        <fullName evidence="8">Uncharacterized protein</fullName>
    </submittedName>
</protein>
<dbReference type="SUPFAM" id="SSF51735">
    <property type="entry name" value="NAD(P)-binding Rossmann-fold domains"/>
    <property type="match status" value="1"/>
</dbReference>
<dbReference type="EMBL" id="KQ979763">
    <property type="protein sequence ID" value="KYN19273.1"/>
    <property type="molecule type" value="Genomic_DNA"/>
</dbReference>
<dbReference type="PANTHER" id="PTHR24045:SF0">
    <property type="entry name" value="N-ACETYLGLUCOSAMINE-1-PHOSPHOTRANSFERASE SUBUNITS ALPHA_BETA"/>
    <property type="match status" value="1"/>
</dbReference>
<accession>A0A195E2A4</accession>
<feature type="domain" description="LNR" evidence="5">
    <location>
        <begin position="307"/>
        <end position="335"/>
    </location>
</feature>
<keyword evidence="4" id="KW-0325">Glycoprotein</keyword>
<feature type="domain" description="Thioester reductase (TE)" evidence="6">
    <location>
        <begin position="159"/>
        <end position="267"/>
    </location>
</feature>
<evidence type="ECO:0000313" key="9">
    <source>
        <dbReference type="Proteomes" id="UP000078492"/>
    </source>
</evidence>
<keyword evidence="1" id="KW-0808">Transferase</keyword>
<evidence type="ECO:0000256" key="3">
    <source>
        <dbReference type="ARBA" id="ARBA00023157"/>
    </source>
</evidence>
<dbReference type="InterPro" id="IPR058912">
    <property type="entry name" value="HTH_animal"/>
</dbReference>
<dbReference type="Gene3D" id="3.40.50.720">
    <property type="entry name" value="NAD(P)-binding Rossmann-like Domain"/>
    <property type="match status" value="1"/>
</dbReference>
<dbReference type="GO" id="GO:0046835">
    <property type="term" value="P:carbohydrate phosphorylation"/>
    <property type="evidence" value="ECO:0007669"/>
    <property type="project" value="TreeGrafter"/>
</dbReference>
<evidence type="ECO:0000313" key="8">
    <source>
        <dbReference type="EMBL" id="KYN19273.1"/>
    </source>
</evidence>
<feature type="domain" description="Helix-turn-helix" evidence="7">
    <location>
        <begin position="87"/>
        <end position="146"/>
    </location>
</feature>
<dbReference type="AlphaFoldDB" id="A0A195E2A4"/>
<dbReference type="InterPro" id="IPR000800">
    <property type="entry name" value="Notch_dom"/>
</dbReference>
<keyword evidence="2" id="KW-0677">Repeat</keyword>
<dbReference type="GO" id="GO:0005794">
    <property type="term" value="C:Golgi apparatus"/>
    <property type="evidence" value="ECO:0007669"/>
    <property type="project" value="TreeGrafter"/>
</dbReference>
<dbReference type="InterPro" id="IPR013120">
    <property type="entry name" value="FAR_NAD-bd"/>
</dbReference>
<keyword evidence="9" id="KW-1185">Reference proteome</keyword>
<gene>
    <name evidence="8" type="ORF">ALC57_08450</name>
</gene>
<sequence length="336" mass="38591">MQELETLSLNKLSIAPSLYVRYVDDILLIINSLDYKEILDAFNSYHPRLKFTMEEGGDSINFLDVTLMKEGNHIINDWYRKPTFSGRFLNYYSCHPLSQKIGTIFGLIDRIILLSHPKFHKKNFDFIINVLLSNGYPLKLIFTTIKKRLYTIDSNNLTVFDRIRSEFPGTLNKIFPVKGDVGLSELGLQPEDRDMLIQRVNIVFHSAATVRFDEPLKIAVNLNMVGTDRMLDLCKRMTNLISVIHVSTAYSNADRREIEESIYMIPGVSDKFLYFNDDVMLGAEIWPEDFVTQAGGQKIYLAWWVPDCSEICPWAWVGDGSCDYACNTTLCEFDGD</sequence>
<dbReference type="Pfam" id="PF00066">
    <property type="entry name" value="Notch"/>
    <property type="match status" value="1"/>
</dbReference>
<evidence type="ECO:0000256" key="1">
    <source>
        <dbReference type="ARBA" id="ARBA00022679"/>
    </source>
</evidence>
<proteinExistence type="predicted"/>